<organism evidence="1 2">
    <name type="scientific">Dysgonomonas termitidis</name>
    <dbReference type="NCBI Taxonomy" id="1516126"/>
    <lineage>
        <taxon>Bacteria</taxon>
        <taxon>Pseudomonadati</taxon>
        <taxon>Bacteroidota</taxon>
        <taxon>Bacteroidia</taxon>
        <taxon>Bacteroidales</taxon>
        <taxon>Dysgonomonadaceae</taxon>
        <taxon>Dysgonomonas</taxon>
    </lineage>
</organism>
<evidence type="ECO:0000313" key="1">
    <source>
        <dbReference type="EMBL" id="MFC4676118.1"/>
    </source>
</evidence>
<dbReference type="InterPro" id="IPR017946">
    <property type="entry name" value="PLC-like_Pdiesterase_TIM-brl"/>
</dbReference>
<accession>A0ABV9L2X9</accession>
<sequence>MTYIINKGFSVLRLFSIAVPLIICPSVLFAQQILIHSHNDYEQRVPFYQAYAQQAASIEADIYATNKKDELLVTHNKEDLATALTLDELYIKPIVDLYKNNNGKAWKNSEKTFILLIDLKTPAIPTLDILVDKLKVYPEVFDPSANPYAVRIVISGDRPAPVDFAKYPPFISFDGREMNYTAEQLKRIAMVSLPFKDYSQWNGQGTMIKEEYDKVIKTIDAVHALNKPIRFWGTPDGDNAWKTFHHIGVDYINTDRVEACTDYFYHFDNKKTLLEL</sequence>
<dbReference type="SUPFAM" id="SSF51695">
    <property type="entry name" value="PLC-like phosphodiesterases"/>
    <property type="match status" value="1"/>
</dbReference>
<name>A0ABV9L2X9_9BACT</name>
<evidence type="ECO:0000313" key="2">
    <source>
        <dbReference type="Proteomes" id="UP001596023"/>
    </source>
</evidence>
<dbReference type="Proteomes" id="UP001596023">
    <property type="component" value="Unassembled WGS sequence"/>
</dbReference>
<proteinExistence type="predicted"/>
<keyword evidence="2" id="KW-1185">Reference proteome</keyword>
<dbReference type="InterPro" id="IPR039559">
    <property type="entry name" value="AIM6_PI-PLC-like_dom"/>
</dbReference>
<comment type="caution">
    <text evidence="1">The sequence shown here is derived from an EMBL/GenBank/DDBJ whole genome shotgun (WGS) entry which is preliminary data.</text>
</comment>
<dbReference type="Gene3D" id="3.20.20.190">
    <property type="entry name" value="Phosphatidylinositol (PI) phosphodiesterase"/>
    <property type="match status" value="1"/>
</dbReference>
<protein>
    <submittedName>
        <fullName evidence="1">Phosphatidylinositol-specific phospholipase C/glycerophosphodiester phosphodiesterase family protein</fullName>
    </submittedName>
</protein>
<dbReference type="Pfam" id="PF13653">
    <property type="entry name" value="GDPD_2"/>
    <property type="match status" value="1"/>
</dbReference>
<dbReference type="EMBL" id="JBHSGN010000121">
    <property type="protein sequence ID" value="MFC4676118.1"/>
    <property type="molecule type" value="Genomic_DNA"/>
</dbReference>
<dbReference type="RefSeq" id="WP_380000013.1">
    <property type="nucleotide sequence ID" value="NZ_JBHSGN010000121.1"/>
</dbReference>
<reference evidence="2" key="1">
    <citation type="journal article" date="2019" name="Int. J. Syst. Evol. Microbiol.">
        <title>The Global Catalogue of Microorganisms (GCM) 10K type strain sequencing project: providing services to taxonomists for standard genome sequencing and annotation.</title>
        <authorList>
            <consortium name="The Broad Institute Genomics Platform"/>
            <consortium name="The Broad Institute Genome Sequencing Center for Infectious Disease"/>
            <person name="Wu L."/>
            <person name="Ma J."/>
        </authorList>
    </citation>
    <scope>NUCLEOTIDE SEQUENCE [LARGE SCALE GENOMIC DNA]</scope>
    <source>
        <strain evidence="2">CCUG 66188</strain>
    </source>
</reference>
<gene>
    <name evidence="1" type="ORF">ACFO6W_20750</name>
</gene>
<dbReference type="CDD" id="cd08577">
    <property type="entry name" value="PI-PLCc_GDPD_SF_unchar3"/>
    <property type="match status" value="1"/>
</dbReference>